<dbReference type="RefSeq" id="WP_073870179.1">
    <property type="nucleotide sequence ID" value="NZ_MPNT01000001.1"/>
</dbReference>
<dbReference type="STRING" id="53378.BRW65_00975"/>
<dbReference type="Proteomes" id="UP000186438">
    <property type="component" value="Unassembled WGS sequence"/>
</dbReference>
<keyword evidence="1" id="KW-0378">Hydrolase</keyword>
<evidence type="ECO:0000256" key="1">
    <source>
        <dbReference type="ARBA" id="ARBA00022801"/>
    </source>
</evidence>
<keyword evidence="4" id="KW-1185">Reference proteome</keyword>
<protein>
    <recommendedName>
        <fullName evidence="2">Alpha/beta hydrolase fold-3 domain-containing protein</fullName>
    </recommendedName>
</protein>
<dbReference type="Gene3D" id="3.40.50.1820">
    <property type="entry name" value="alpha/beta hydrolase"/>
    <property type="match status" value="1"/>
</dbReference>
<proteinExistence type="predicted"/>
<dbReference type="Pfam" id="PF07859">
    <property type="entry name" value="Abhydrolase_3"/>
    <property type="match status" value="1"/>
</dbReference>
<dbReference type="PANTHER" id="PTHR48081:SF8">
    <property type="entry name" value="ALPHA_BETA HYDROLASE FOLD-3 DOMAIN-CONTAINING PROTEIN-RELATED"/>
    <property type="match status" value="1"/>
</dbReference>
<sequence length="309" mass="33492">MPLHPRSQELIDMFLSAGAPPAPHCTPAQRRERAANLPTMLGPGPDVEEVRDVCVPGPAGDLPARIYRPARPHATILYLHGGGWVVGTLDMFDAFARMLAAKSGCKVVSLEYRLAPEHPFPSAVQDAHATLGWVAAEELEGPLVVCGDSAGGNLATVCARLARDEGAPRIAMQVLAYPVVDHDLDTDSYREQADNPLMGRNDMAWYWDLYAPSAADRVRPDASPLRTENLSGMPPTYLIIPAHDPLRDEVLAYGQRLQQAGVPVIRRHYDDQAHGFLTMVNFLPTADAAVAELGDLLRERFGADAAALP</sequence>
<evidence type="ECO:0000313" key="4">
    <source>
        <dbReference type="Proteomes" id="UP000186438"/>
    </source>
</evidence>
<organism evidence="3 4">
    <name type="scientific">Mycobacterium paraffinicum</name>
    <dbReference type="NCBI Taxonomy" id="53378"/>
    <lineage>
        <taxon>Bacteria</taxon>
        <taxon>Bacillati</taxon>
        <taxon>Actinomycetota</taxon>
        <taxon>Actinomycetes</taxon>
        <taxon>Mycobacteriales</taxon>
        <taxon>Mycobacteriaceae</taxon>
        <taxon>Mycobacterium</taxon>
    </lineage>
</organism>
<evidence type="ECO:0000313" key="3">
    <source>
        <dbReference type="EMBL" id="OJZ76054.1"/>
    </source>
</evidence>
<reference evidence="3 4" key="1">
    <citation type="submission" date="2016-11" db="EMBL/GenBank/DDBJ databases">
        <title>Genome sequences of unsequenced Mycobacteria.</title>
        <authorList>
            <person name="Greninger A.L."/>
            <person name="Fang F."/>
            <person name="Jerome K.R."/>
        </authorList>
    </citation>
    <scope>NUCLEOTIDE SEQUENCE [LARGE SCALE GENOMIC DNA]</scope>
    <source>
        <strain evidence="3 4">M11</strain>
    </source>
</reference>
<dbReference type="SUPFAM" id="SSF53474">
    <property type="entry name" value="alpha/beta-Hydrolases"/>
    <property type="match status" value="1"/>
</dbReference>
<gene>
    <name evidence="3" type="ORF">BRW65_00975</name>
</gene>
<evidence type="ECO:0000259" key="2">
    <source>
        <dbReference type="Pfam" id="PF07859"/>
    </source>
</evidence>
<dbReference type="InterPro" id="IPR050300">
    <property type="entry name" value="GDXG_lipolytic_enzyme"/>
</dbReference>
<feature type="domain" description="Alpha/beta hydrolase fold-3" evidence="2">
    <location>
        <begin position="76"/>
        <end position="277"/>
    </location>
</feature>
<dbReference type="EMBL" id="MPNT01000001">
    <property type="protein sequence ID" value="OJZ76054.1"/>
    <property type="molecule type" value="Genomic_DNA"/>
</dbReference>
<dbReference type="PANTHER" id="PTHR48081">
    <property type="entry name" value="AB HYDROLASE SUPERFAMILY PROTEIN C4A8.06C"/>
    <property type="match status" value="1"/>
</dbReference>
<dbReference type="GO" id="GO:0016787">
    <property type="term" value="F:hydrolase activity"/>
    <property type="evidence" value="ECO:0007669"/>
    <property type="project" value="UniProtKB-KW"/>
</dbReference>
<dbReference type="InterPro" id="IPR029058">
    <property type="entry name" value="AB_hydrolase_fold"/>
</dbReference>
<name>A0A1Q4I250_9MYCO</name>
<accession>A0A1Q4I250</accession>
<dbReference type="AlphaFoldDB" id="A0A1Q4I250"/>
<dbReference type="InterPro" id="IPR013094">
    <property type="entry name" value="AB_hydrolase_3"/>
</dbReference>
<comment type="caution">
    <text evidence="3">The sequence shown here is derived from an EMBL/GenBank/DDBJ whole genome shotgun (WGS) entry which is preliminary data.</text>
</comment>